<gene>
    <name evidence="7" type="ORF">JL107_12265</name>
</gene>
<evidence type="ECO:0000313" key="8">
    <source>
        <dbReference type="Proteomes" id="UP000663801"/>
    </source>
</evidence>
<evidence type="ECO:0000256" key="2">
    <source>
        <dbReference type="ARBA" id="ARBA00022630"/>
    </source>
</evidence>
<feature type="region of interest" description="Disordered" evidence="5">
    <location>
        <begin position="35"/>
        <end position="55"/>
    </location>
</feature>
<dbReference type="AlphaFoldDB" id="A0A938YPQ7"/>
<evidence type="ECO:0000256" key="4">
    <source>
        <dbReference type="ARBA" id="ARBA00023002"/>
    </source>
</evidence>
<dbReference type="PANTHER" id="PTHR43557:SF2">
    <property type="entry name" value="RIESKE DOMAIN-CONTAINING PROTEIN-RELATED"/>
    <property type="match status" value="1"/>
</dbReference>
<dbReference type="PRINTS" id="PR00411">
    <property type="entry name" value="PNDRDTASEI"/>
</dbReference>
<evidence type="ECO:0000259" key="6">
    <source>
        <dbReference type="Pfam" id="PF07992"/>
    </source>
</evidence>
<evidence type="ECO:0000256" key="5">
    <source>
        <dbReference type="SAM" id="MobiDB-lite"/>
    </source>
</evidence>
<keyword evidence="3" id="KW-0274">FAD</keyword>
<keyword evidence="8" id="KW-1185">Reference proteome</keyword>
<organism evidence="7 8">
    <name type="scientific">Nakamurella flavida</name>
    <dbReference type="NCBI Taxonomy" id="363630"/>
    <lineage>
        <taxon>Bacteria</taxon>
        <taxon>Bacillati</taxon>
        <taxon>Actinomycetota</taxon>
        <taxon>Actinomycetes</taxon>
        <taxon>Nakamurellales</taxon>
        <taxon>Nakamurellaceae</taxon>
        <taxon>Nakamurella</taxon>
    </lineage>
</organism>
<dbReference type="Gene3D" id="3.30.390.30">
    <property type="match status" value="1"/>
</dbReference>
<dbReference type="InterPro" id="IPR036188">
    <property type="entry name" value="FAD/NAD-bd_sf"/>
</dbReference>
<dbReference type="PANTHER" id="PTHR43557">
    <property type="entry name" value="APOPTOSIS-INDUCING FACTOR 1"/>
    <property type="match status" value="1"/>
</dbReference>
<reference evidence="7" key="1">
    <citation type="submission" date="2021-01" db="EMBL/GenBank/DDBJ databases">
        <title>KCTC 19127 draft genome.</title>
        <authorList>
            <person name="An D."/>
        </authorList>
    </citation>
    <scope>NUCLEOTIDE SEQUENCE</scope>
    <source>
        <strain evidence="7">KCTC 19127</strain>
    </source>
</reference>
<dbReference type="SUPFAM" id="SSF55424">
    <property type="entry name" value="FAD/NAD-linked reductases, dimerisation (C-terminal) domain"/>
    <property type="match status" value="1"/>
</dbReference>
<dbReference type="GO" id="GO:0016651">
    <property type="term" value="F:oxidoreductase activity, acting on NAD(P)H"/>
    <property type="evidence" value="ECO:0007669"/>
    <property type="project" value="TreeGrafter"/>
</dbReference>
<comment type="cofactor">
    <cofactor evidence="1">
        <name>FAD</name>
        <dbReference type="ChEBI" id="CHEBI:57692"/>
    </cofactor>
</comment>
<keyword evidence="2" id="KW-0285">Flavoprotein</keyword>
<comment type="caution">
    <text evidence="7">The sequence shown here is derived from an EMBL/GenBank/DDBJ whole genome shotgun (WGS) entry which is preliminary data.</text>
</comment>
<dbReference type="GO" id="GO:0005737">
    <property type="term" value="C:cytoplasm"/>
    <property type="evidence" value="ECO:0007669"/>
    <property type="project" value="TreeGrafter"/>
</dbReference>
<feature type="domain" description="FAD/NAD(P)-binding" evidence="6">
    <location>
        <begin position="7"/>
        <end position="308"/>
    </location>
</feature>
<evidence type="ECO:0000313" key="7">
    <source>
        <dbReference type="EMBL" id="MBM9477222.1"/>
    </source>
</evidence>
<dbReference type="SUPFAM" id="SSF51905">
    <property type="entry name" value="FAD/NAD(P)-binding domain"/>
    <property type="match status" value="1"/>
</dbReference>
<dbReference type="InterPro" id="IPR050446">
    <property type="entry name" value="FAD-oxidoreductase/Apoptosis"/>
</dbReference>
<dbReference type="Pfam" id="PF07992">
    <property type="entry name" value="Pyr_redox_2"/>
    <property type="match status" value="1"/>
</dbReference>
<dbReference type="EMBL" id="JAERWL010000009">
    <property type="protein sequence ID" value="MBM9477222.1"/>
    <property type="molecule type" value="Genomic_DNA"/>
</dbReference>
<keyword evidence="4" id="KW-0560">Oxidoreductase</keyword>
<dbReference type="PRINTS" id="PR00368">
    <property type="entry name" value="FADPNR"/>
</dbReference>
<dbReference type="InterPro" id="IPR023753">
    <property type="entry name" value="FAD/NAD-binding_dom"/>
</dbReference>
<evidence type="ECO:0000256" key="3">
    <source>
        <dbReference type="ARBA" id="ARBA00022827"/>
    </source>
</evidence>
<dbReference type="Gene3D" id="3.50.50.60">
    <property type="entry name" value="FAD/NAD(P)-binding domain"/>
    <property type="match status" value="2"/>
</dbReference>
<dbReference type="Proteomes" id="UP000663801">
    <property type="component" value="Unassembled WGS sequence"/>
</dbReference>
<evidence type="ECO:0000256" key="1">
    <source>
        <dbReference type="ARBA" id="ARBA00001974"/>
    </source>
</evidence>
<sequence>MSPVDALLVVGGGPAGHAAALAFRAAGGTGPVRILSADEDPPYNRPPLSKDYLRGETGEDELPLSAEDGGPDTELDPDTDPDITVEVGESVIALDPAARTVDLASGRTLSYRTLVLAVGMEPVTLPVPGGDHPAVHTLRFLAQARALRGSAEDARTAVVVGSGFIGCEAAVSLARRGVSVTMVSPQDTPQEKRLGAEVGRRLAGWLDDEGVRLLGGRSVERIEDGRTVVLTDGSTLTADLVLAAVGVRPVTGFVQDAGVAVQEGRIVVDEHMRTSFPGIWAAGDAVLARNAAAGRHLAVEHWGEALAMGEVAGRQAAGDGTAAWSAVPGFWSEIGDRTLKYAAWGDGFDDVTVVDHAGGEPGAFTAWYARDGVLVGVLAHGADEDYERGGELVGEGAPARD</sequence>
<protein>
    <submittedName>
        <fullName evidence="7">FAD-dependent oxidoreductase</fullName>
    </submittedName>
</protein>
<proteinExistence type="predicted"/>
<dbReference type="InterPro" id="IPR016156">
    <property type="entry name" value="FAD/NAD-linked_Rdtase_dimer_sf"/>
</dbReference>
<dbReference type="RefSeq" id="WP_205257301.1">
    <property type="nucleotide sequence ID" value="NZ_BAAAPV010000001.1"/>
</dbReference>
<accession>A0A938YPQ7</accession>
<name>A0A938YPQ7_9ACTN</name>